<protein>
    <submittedName>
        <fullName evidence="2">Uncharacterized protein</fullName>
    </submittedName>
</protein>
<accession>A0A6N2CJI5</accession>
<evidence type="ECO:0000256" key="1">
    <source>
        <dbReference type="SAM" id="MobiDB-lite"/>
    </source>
</evidence>
<name>A0A6N2CJI5_SOLCI</name>
<reference evidence="2" key="1">
    <citation type="submission" date="2019-05" db="EMBL/GenBank/DDBJ databases">
        <title>The de novo reference genome and transcriptome assemblies of the wild tomato species Solanum chilense.</title>
        <authorList>
            <person name="Stam R."/>
            <person name="Nosenko T."/>
            <person name="Hoerger A.C."/>
            <person name="Stephan W."/>
            <person name="Seidel M.A."/>
            <person name="Kuhn J.M.M."/>
            <person name="Haberer G."/>
            <person name="Tellier A."/>
        </authorList>
    </citation>
    <scope>NUCLEOTIDE SEQUENCE</scope>
    <source>
        <tissue evidence="2">Mature leaves</tissue>
    </source>
</reference>
<dbReference type="EMBL" id="RXGB01000089">
    <property type="protein sequence ID" value="TMX05314.1"/>
    <property type="molecule type" value="Genomic_DNA"/>
</dbReference>
<feature type="non-terminal residue" evidence="2">
    <location>
        <position position="1"/>
    </location>
</feature>
<evidence type="ECO:0000313" key="2">
    <source>
        <dbReference type="EMBL" id="TMX05314.1"/>
    </source>
</evidence>
<dbReference type="AlphaFoldDB" id="A0A6N2CJI5"/>
<proteinExistence type="predicted"/>
<sequence>KGLKMTRSILWEGEHFSTYKSRKFKPTKLFLGLRFKLRLEEDWEEKKANARGTTFVTERDSSSSQLPPLSVHKRPYSSASFAAATGETRRPATGFGIYSDPITGAQLFYPGSSSEKILHGPTKLKSASPTNIDIGFNPPSLKCKEKDAVNTSQLQHLKVKKKNWK</sequence>
<comment type="caution">
    <text evidence="2">The sequence shown here is derived from an EMBL/GenBank/DDBJ whole genome shotgun (WGS) entry which is preliminary data.</text>
</comment>
<feature type="region of interest" description="Disordered" evidence="1">
    <location>
        <begin position="48"/>
        <end position="75"/>
    </location>
</feature>
<gene>
    <name evidence="2" type="ORF">EJD97_024781</name>
</gene>
<organism evidence="2">
    <name type="scientific">Solanum chilense</name>
    <name type="common">Tomato</name>
    <name type="synonym">Lycopersicon chilense</name>
    <dbReference type="NCBI Taxonomy" id="4083"/>
    <lineage>
        <taxon>Eukaryota</taxon>
        <taxon>Viridiplantae</taxon>
        <taxon>Streptophyta</taxon>
        <taxon>Embryophyta</taxon>
        <taxon>Tracheophyta</taxon>
        <taxon>Spermatophyta</taxon>
        <taxon>Magnoliopsida</taxon>
        <taxon>eudicotyledons</taxon>
        <taxon>Gunneridae</taxon>
        <taxon>Pentapetalae</taxon>
        <taxon>asterids</taxon>
        <taxon>lamiids</taxon>
        <taxon>Solanales</taxon>
        <taxon>Solanaceae</taxon>
        <taxon>Solanoideae</taxon>
        <taxon>Solaneae</taxon>
        <taxon>Solanum</taxon>
        <taxon>Solanum subgen. Lycopersicon</taxon>
    </lineage>
</organism>
<feature type="compositionally biased region" description="Polar residues" evidence="1">
    <location>
        <begin position="51"/>
        <end position="67"/>
    </location>
</feature>